<keyword evidence="1 4" id="KW-1154">Intermediate capsid protein</keyword>
<comment type="similarity">
    <text evidence="4">Belongs to the rotavirus VP6 family.</text>
</comment>
<evidence type="ECO:0000256" key="3">
    <source>
        <dbReference type="ARBA" id="ARBA00022844"/>
    </source>
</evidence>
<dbReference type="InterPro" id="IPR008980">
    <property type="entry name" value="Capsid_hemagglutn"/>
</dbReference>
<dbReference type="Pfam" id="PF00980">
    <property type="entry name" value="Rota_Capsid_VP6"/>
    <property type="match status" value="1"/>
</dbReference>
<dbReference type="GO" id="GO:0005198">
    <property type="term" value="F:structural molecule activity"/>
    <property type="evidence" value="ECO:0007669"/>
    <property type="project" value="UniProtKB-UniRule"/>
</dbReference>
<protein>
    <recommendedName>
        <fullName evidence="4">Intermediate capsid protein VP6</fullName>
    </recommendedName>
</protein>
<evidence type="ECO:0000256" key="2">
    <source>
        <dbReference type="ARBA" id="ARBA00022561"/>
    </source>
</evidence>
<dbReference type="GO" id="GO:0019064">
    <property type="term" value="P:fusion of virus membrane with host plasma membrane"/>
    <property type="evidence" value="ECO:0007669"/>
    <property type="project" value="UniProtKB-UniRule"/>
</dbReference>
<dbReference type="SUPFAM" id="SSF48345">
    <property type="entry name" value="A virus capsid protein alpha-helical domain"/>
    <property type="match status" value="1"/>
</dbReference>
<dbReference type="SUPFAM" id="SSF49818">
    <property type="entry name" value="Viral protein domain"/>
    <property type="match status" value="1"/>
</dbReference>
<name>A0A650D7A2_9REOV</name>
<dbReference type="InterPro" id="IPR008935">
    <property type="entry name" value="Virus_capsid_a-hlx_vir"/>
</dbReference>
<keyword evidence="3 4" id="KW-0946">Virion</keyword>
<evidence type="ECO:0000256" key="1">
    <source>
        <dbReference type="ARBA" id="ARBA00022493"/>
    </source>
</evidence>
<comment type="subunit">
    <text evidence="4">Homotrimer. Interacts with the inner capsid protein VP2. Interacts with the outer capsid glycoprotein VP7.</text>
</comment>
<dbReference type="GO" id="GO:0039626">
    <property type="term" value="C:viral intermediate capsid"/>
    <property type="evidence" value="ECO:0007669"/>
    <property type="project" value="UniProtKB-UniRule"/>
</dbReference>
<keyword evidence="2 4" id="KW-0167">Capsid protein</keyword>
<dbReference type="GO" id="GO:0019031">
    <property type="term" value="C:viral envelope"/>
    <property type="evidence" value="ECO:0007669"/>
    <property type="project" value="UniProtKB-UniRule"/>
</dbReference>
<dbReference type="HAMAP" id="MF_04126">
    <property type="entry name" value="Rota_VP6"/>
    <property type="match status" value="1"/>
</dbReference>
<evidence type="ECO:0000313" key="5">
    <source>
        <dbReference type="EMBL" id="QGR26309.1"/>
    </source>
</evidence>
<dbReference type="EMBL" id="MN307990">
    <property type="protein sequence ID" value="QGR26309.1"/>
    <property type="molecule type" value="Genomic_RNA"/>
</dbReference>
<dbReference type="Gene3D" id="2.60.120.170">
    <property type="match status" value="1"/>
</dbReference>
<evidence type="ECO:0000256" key="4">
    <source>
        <dbReference type="HAMAP-Rule" id="MF_04126"/>
    </source>
</evidence>
<dbReference type="InterPro" id="IPR001385">
    <property type="entry name" value="Rotavirus_A/C_VP6"/>
</dbReference>
<reference evidence="5" key="1">
    <citation type="journal article" date="2019" name="Emerg. Infect. Dis.">
        <title>Distantly Related Rotaviruses in Common Shrews, Germany, 2004-2014.</title>
        <authorList>
            <person name="Johne R."/>
            <person name="Tausch S.H."/>
            <person name="Grutzke J."/>
            <person name="Falkenhagen A."/>
            <person name="Patzina-Mehling C."/>
            <person name="Beer M."/>
            <person name="Hoper D."/>
            <person name="Ulrich R.G."/>
        </authorList>
    </citation>
    <scope>NUCLEOTIDE SEQUENCE</scope>
    <source>
        <strain evidence="5">RVA/shrew-wt/GER/KS/11/2281/2011</strain>
    </source>
</reference>
<organism evidence="5">
    <name type="scientific">Rotavirus A</name>
    <dbReference type="NCBI Taxonomy" id="28875"/>
    <lineage>
        <taxon>Viruses</taxon>
        <taxon>Riboviria</taxon>
        <taxon>Orthornavirae</taxon>
        <taxon>Duplornaviricota</taxon>
        <taxon>Resentoviricetes</taxon>
        <taxon>Reovirales</taxon>
        <taxon>Sedoreoviridae</taxon>
        <taxon>Rotavirus</taxon>
        <taxon>Rotavirus alphagastroenteritidis</taxon>
    </lineage>
</organism>
<accession>A0A650D7A2</accession>
<proteinExistence type="inferred from homology"/>
<sequence length="397" mass="44484">MDLLYSLGQTLKDARSRIVEGTVYTNVAEIVQQLNQVIIALNGTTFQTGGIGLLPIRNWNFQFGTLGTTLLNLDANYIENARAVIDELSEFVDHVCVDEMVRESPRNGIAPQSNALRQLAQIKFRLINYNNESKYITNWNLQARRKRTKYLLHRPNIFTYRRLFNLTRSQPAHNDLMGTMWIQNGSEVQVVGFDSQCAQGAPANIQAFEHTINLDRVLNNATISLIPGANKLDAKHVAPSADGATYWSYNPITLTPVDMSVEFLLNGQIITVVQGIYGTIVARNFDSIRIRFSLRRPAAMTPNVQALFPAAAPYPYQAVVGVTLNIESAECESVLSDAEEPYYADIVAVRHENQIPVGNVFPPGMNWDELLRNYSASREDNFQRMMTAASIRSMVAH</sequence>
<comment type="subcellular location">
    <subcellularLocation>
        <location evidence="4">Virion</location>
    </subcellularLocation>
    <text evidence="4">Component of the intermediate capsid. Also found in spherical cytoplasmic structures, called virus factories, that appear early after infection and are the site of viral replication and packaging.</text>
</comment>
<comment type="function">
    <text evidence="4">Intermediate capsid protein that self assembles to form an icosahedral capsid with a T=13 symmetry, which consists of 230 trimers of VP6, with channels at each of its five-fold vertices. This capsid constitutes the middle concentric layer of the viral mature particle. The innermost VP2 capsid and the intermediate VP6 capsid remain intact following cell entry to protect the dsRNA from degradation and to prevent unfavorable antiviral responses in the host cell during all the replication cycle of the virus. Nascent transcripts are transcribed within the structural confines of this double-layered particle (DLP) and are extruded through the channels at the five-fold axes. VP6 is required for the transcription activity of the DLP.</text>
</comment>
<dbReference type="Gene3D" id="1.10.1350.10">
    <property type="entry name" value="Viral capsid alpha domain"/>
    <property type="match status" value="1"/>
</dbReference>
<dbReference type="GO" id="GO:0046789">
    <property type="term" value="F:host cell surface receptor binding"/>
    <property type="evidence" value="ECO:0007669"/>
    <property type="project" value="UniProtKB-UniRule"/>
</dbReference>